<reference evidence="1" key="1">
    <citation type="submission" date="2022-08" db="EMBL/GenBank/DDBJ databases">
        <title>Genome Sequence of Lecanicillium fungicola.</title>
        <authorList>
            <person name="Buettner E."/>
        </authorList>
    </citation>
    <scope>NUCLEOTIDE SEQUENCE</scope>
    <source>
        <strain evidence="1">Babe33</strain>
    </source>
</reference>
<name>A0ACC1MEW7_9HYPO</name>
<keyword evidence="2" id="KW-1185">Reference proteome</keyword>
<sequence>MELKPTGVTVFGTRHSLNPGPFNYKENILIYILANLSFLTRLSADVLTEQRFFYGLRLGWGFEICITLATILFGFALAGLSRSIVVEPPRLLWPGVLGNTALNSALHPVEKVYKYETPANGEVSNTLRYRFFLIAFCISFVWYWFPDFIFPALSYFTWVCWIAPKNPVVNQIFGMKSGLGLLPFTFDWAQIAYIGSPLIIPTWAIVNIAASLIFWIYIVTPAIYYTNTWYTGYLPLQSNSIYDNMGKVYNVSRVINKKGGFELDINKYNSYSEIYLPVTYALNTFGLCFASIAALFTWIILEKRHEVYEGFCNSSLAVVMGIVPKTEKTVQERQQGTVPAWWYLAALAISIGVGIFACEYYPVQLHWYGVLLAMFISAVFFIPVSI</sequence>
<comment type="caution">
    <text evidence="1">The sequence shown here is derived from an EMBL/GenBank/DDBJ whole genome shotgun (WGS) entry which is preliminary data.</text>
</comment>
<protein>
    <submittedName>
        <fullName evidence="1">Uncharacterized protein</fullName>
    </submittedName>
</protein>
<evidence type="ECO:0000313" key="1">
    <source>
        <dbReference type="EMBL" id="KAJ2965335.1"/>
    </source>
</evidence>
<evidence type="ECO:0000313" key="2">
    <source>
        <dbReference type="Proteomes" id="UP001143910"/>
    </source>
</evidence>
<gene>
    <name evidence="1" type="ORF">NQ176_g10667</name>
</gene>
<accession>A0ACC1MEW7</accession>
<dbReference type="Proteomes" id="UP001143910">
    <property type="component" value="Unassembled WGS sequence"/>
</dbReference>
<proteinExistence type="predicted"/>
<dbReference type="EMBL" id="JANJQO010003034">
    <property type="protein sequence ID" value="KAJ2965335.1"/>
    <property type="molecule type" value="Genomic_DNA"/>
</dbReference>
<organism evidence="1 2">
    <name type="scientific">Zarea fungicola</name>
    <dbReference type="NCBI Taxonomy" id="93591"/>
    <lineage>
        <taxon>Eukaryota</taxon>
        <taxon>Fungi</taxon>
        <taxon>Dikarya</taxon>
        <taxon>Ascomycota</taxon>
        <taxon>Pezizomycotina</taxon>
        <taxon>Sordariomycetes</taxon>
        <taxon>Hypocreomycetidae</taxon>
        <taxon>Hypocreales</taxon>
        <taxon>Cordycipitaceae</taxon>
        <taxon>Zarea</taxon>
    </lineage>
</organism>